<evidence type="ECO:0000256" key="15">
    <source>
        <dbReference type="HAMAP-Rule" id="MF_00688"/>
    </source>
</evidence>
<evidence type="ECO:0000256" key="9">
    <source>
        <dbReference type="ARBA" id="ARBA00061535"/>
    </source>
</evidence>
<evidence type="ECO:0000256" key="12">
    <source>
        <dbReference type="ARBA" id="ARBA00077136"/>
    </source>
</evidence>
<dbReference type="EC" id="2.3.2.6" evidence="10 15"/>
<dbReference type="InterPro" id="IPR016181">
    <property type="entry name" value="Acyl_CoA_acyltransferase"/>
</dbReference>
<keyword evidence="17" id="KW-1185">Reference proteome</keyword>
<keyword evidence="4 15" id="KW-0012">Acyltransferase</keyword>
<evidence type="ECO:0000256" key="3">
    <source>
        <dbReference type="ARBA" id="ARBA00022679"/>
    </source>
</evidence>
<dbReference type="RefSeq" id="WP_083727758.1">
    <property type="nucleotide sequence ID" value="NZ_FOUD01000023.1"/>
</dbReference>
<comment type="subcellular location">
    <subcellularLocation>
        <location evidence="1 15">Cytoplasm</location>
    </subcellularLocation>
</comment>
<dbReference type="PANTHER" id="PTHR30098:SF2">
    <property type="entry name" value="LEUCYL_PHENYLALANYL-TRNA--PROTEIN TRANSFERASE"/>
    <property type="match status" value="1"/>
</dbReference>
<dbReference type="GO" id="GO:0005737">
    <property type="term" value="C:cytoplasm"/>
    <property type="evidence" value="ECO:0007669"/>
    <property type="project" value="UniProtKB-SubCell"/>
</dbReference>
<keyword evidence="3 15" id="KW-0808">Transferase</keyword>
<proteinExistence type="inferred from homology"/>
<dbReference type="FunFam" id="3.40.630.70:FF:000001">
    <property type="entry name" value="Leucyl/phenylalanyl-tRNA--protein transferase"/>
    <property type="match status" value="1"/>
</dbReference>
<evidence type="ECO:0000256" key="14">
    <source>
        <dbReference type="ARBA" id="ARBA00083640"/>
    </source>
</evidence>
<name>A0A1S8DFB3_9GAMM</name>
<dbReference type="SUPFAM" id="SSF55729">
    <property type="entry name" value="Acyl-CoA N-acyltransferases (Nat)"/>
    <property type="match status" value="1"/>
</dbReference>
<dbReference type="STRING" id="254161.SAMN05216256_12357"/>
<dbReference type="GO" id="GO:0008914">
    <property type="term" value="F:leucyl-tRNA--protein transferase activity"/>
    <property type="evidence" value="ECO:0007669"/>
    <property type="project" value="UniProtKB-UniRule"/>
</dbReference>
<dbReference type="NCBIfam" id="TIGR00667">
    <property type="entry name" value="aat"/>
    <property type="match status" value="1"/>
</dbReference>
<evidence type="ECO:0000256" key="8">
    <source>
        <dbReference type="ARBA" id="ARBA00054043"/>
    </source>
</evidence>
<dbReference type="InterPro" id="IPR042221">
    <property type="entry name" value="Leu/Phe-tRNA_Trfase_N"/>
</dbReference>
<comment type="caution">
    <text evidence="16">The sequence shown here is derived from an EMBL/GenBank/DDBJ whole genome shotgun (WGS) entry which is preliminary data.</text>
</comment>
<dbReference type="PANTHER" id="PTHR30098">
    <property type="entry name" value="LEUCYL/PHENYLALANYL-TRNA--PROTEIN TRANSFERASE"/>
    <property type="match status" value="1"/>
</dbReference>
<comment type="catalytic activity">
    <reaction evidence="7 15">
        <text>N-terminal L-lysyl-[protein] + L-leucyl-tRNA(Leu) = N-terminal L-leucyl-L-lysyl-[protein] + tRNA(Leu) + H(+)</text>
        <dbReference type="Rhea" id="RHEA:12340"/>
        <dbReference type="Rhea" id="RHEA-COMP:9613"/>
        <dbReference type="Rhea" id="RHEA-COMP:9622"/>
        <dbReference type="Rhea" id="RHEA-COMP:12670"/>
        <dbReference type="Rhea" id="RHEA-COMP:12671"/>
        <dbReference type="ChEBI" id="CHEBI:15378"/>
        <dbReference type="ChEBI" id="CHEBI:65249"/>
        <dbReference type="ChEBI" id="CHEBI:78442"/>
        <dbReference type="ChEBI" id="CHEBI:78494"/>
        <dbReference type="ChEBI" id="CHEBI:133043"/>
        <dbReference type="EC" id="2.3.2.6"/>
    </reaction>
</comment>
<evidence type="ECO:0000256" key="1">
    <source>
        <dbReference type="ARBA" id="ARBA00004496"/>
    </source>
</evidence>
<dbReference type="InterPro" id="IPR042203">
    <property type="entry name" value="Leu/Phe-tRNA_Trfase_C"/>
</dbReference>
<keyword evidence="2 15" id="KW-0963">Cytoplasm</keyword>
<dbReference type="Pfam" id="PF03588">
    <property type="entry name" value="Leu_Phe_trans"/>
    <property type="match status" value="1"/>
</dbReference>
<dbReference type="OrthoDB" id="9790282at2"/>
<organism evidence="16 17">
    <name type="scientific">Halopseudomonas pachastrellae</name>
    <dbReference type="NCBI Taxonomy" id="254161"/>
    <lineage>
        <taxon>Bacteria</taxon>
        <taxon>Pseudomonadati</taxon>
        <taxon>Pseudomonadota</taxon>
        <taxon>Gammaproteobacteria</taxon>
        <taxon>Pseudomonadales</taxon>
        <taxon>Pseudomonadaceae</taxon>
        <taxon>Halopseudomonas</taxon>
    </lineage>
</organism>
<dbReference type="InterPro" id="IPR004616">
    <property type="entry name" value="Leu/Phe-tRNA_Trfase"/>
</dbReference>
<reference evidence="16 17" key="1">
    <citation type="submission" date="2017-01" db="EMBL/GenBank/DDBJ databases">
        <title>Draft genome sequence of Pseudomonas pachastrellae type strain CCUG 46540T from a deep sea.</title>
        <authorList>
            <person name="Gomila M."/>
            <person name="Mulet M."/>
            <person name="Lalucat J."/>
            <person name="Garcia-Valdes E."/>
        </authorList>
    </citation>
    <scope>NUCLEOTIDE SEQUENCE [LARGE SCALE GENOMIC DNA]</scope>
    <source>
        <strain evidence="16 17">CCUG 46540</strain>
    </source>
</reference>
<evidence type="ECO:0000256" key="13">
    <source>
        <dbReference type="ARBA" id="ARBA00077165"/>
    </source>
</evidence>
<evidence type="ECO:0000313" key="17">
    <source>
        <dbReference type="Proteomes" id="UP000242847"/>
    </source>
</evidence>
<comment type="catalytic activity">
    <reaction evidence="6 15">
        <text>N-terminal L-arginyl-[protein] + L-leucyl-tRNA(Leu) = N-terminal L-leucyl-L-arginyl-[protein] + tRNA(Leu) + H(+)</text>
        <dbReference type="Rhea" id="RHEA:50416"/>
        <dbReference type="Rhea" id="RHEA-COMP:9613"/>
        <dbReference type="Rhea" id="RHEA-COMP:9622"/>
        <dbReference type="Rhea" id="RHEA-COMP:12672"/>
        <dbReference type="Rhea" id="RHEA-COMP:12673"/>
        <dbReference type="ChEBI" id="CHEBI:15378"/>
        <dbReference type="ChEBI" id="CHEBI:64719"/>
        <dbReference type="ChEBI" id="CHEBI:78442"/>
        <dbReference type="ChEBI" id="CHEBI:78494"/>
        <dbReference type="ChEBI" id="CHEBI:133044"/>
        <dbReference type="EC" id="2.3.2.6"/>
    </reaction>
</comment>
<dbReference type="AlphaFoldDB" id="A0A1S8DFB3"/>
<comment type="function">
    <text evidence="8 15">Functions in the N-end rule pathway of protein degradation where it conjugates Leu, Phe and, less efficiently, Met from aminoacyl-tRNAs to the N-termini of proteins containing an N-terminal arginine or lysine.</text>
</comment>
<comment type="catalytic activity">
    <reaction evidence="5 15">
        <text>L-phenylalanyl-tRNA(Phe) + an N-terminal L-alpha-aminoacyl-[protein] = an N-terminal L-phenylalanyl-L-alpha-aminoacyl-[protein] + tRNA(Phe)</text>
        <dbReference type="Rhea" id="RHEA:43632"/>
        <dbReference type="Rhea" id="RHEA-COMP:9668"/>
        <dbReference type="Rhea" id="RHEA-COMP:9699"/>
        <dbReference type="Rhea" id="RHEA-COMP:10636"/>
        <dbReference type="Rhea" id="RHEA-COMP:10637"/>
        <dbReference type="ChEBI" id="CHEBI:78442"/>
        <dbReference type="ChEBI" id="CHEBI:78531"/>
        <dbReference type="ChEBI" id="CHEBI:78597"/>
        <dbReference type="ChEBI" id="CHEBI:83561"/>
        <dbReference type="EC" id="2.3.2.6"/>
    </reaction>
</comment>
<evidence type="ECO:0000256" key="10">
    <source>
        <dbReference type="ARBA" id="ARBA00066767"/>
    </source>
</evidence>
<dbReference type="HAMAP" id="MF_00688">
    <property type="entry name" value="Leu_Phe_trans"/>
    <property type="match status" value="1"/>
</dbReference>
<evidence type="ECO:0000256" key="5">
    <source>
        <dbReference type="ARBA" id="ARBA00050607"/>
    </source>
</evidence>
<dbReference type="Gene3D" id="3.40.630.70">
    <property type="entry name" value="Leucyl/phenylalanyl-tRNA-protein transferase, C-terminal domain"/>
    <property type="match status" value="1"/>
</dbReference>
<comment type="similarity">
    <text evidence="9 15">Belongs to the L/F-transferase family.</text>
</comment>
<sequence length="231" mass="25380">MPQLTWLTADSATFPPPERAMAEPNGLLAAGGDLTPARLLQAYRQGIFPWFAPGQPILWWCPDPRTVVRPADLHVSRSMRKVLKQGRLRVAFDRNFPAVISACAAPRAGASGTWITPKMQDAYIELHRLGHAHSVEVYQDDELVGGLYGIALGRVFFGESMFSRVDNASKVAFISLVRQLEAWGFALIDCQMPTEHLFSLGASSMPRAEFCAELARLCPPNSSSAWGAEQP</sequence>
<dbReference type="Proteomes" id="UP000242847">
    <property type="component" value="Unassembled WGS sequence"/>
</dbReference>
<evidence type="ECO:0000256" key="6">
    <source>
        <dbReference type="ARBA" id="ARBA00050652"/>
    </source>
</evidence>
<gene>
    <name evidence="15" type="primary">aat</name>
    <name evidence="16" type="ORF">BXT89_11340</name>
</gene>
<protein>
    <recommendedName>
        <fullName evidence="11 15">Leucyl/phenylalanyl-tRNA--protein transferase</fullName>
        <ecNumber evidence="10 15">2.3.2.6</ecNumber>
    </recommendedName>
    <alternativeName>
        <fullName evidence="12 15">L/F-transferase</fullName>
    </alternativeName>
    <alternativeName>
        <fullName evidence="13 15">Leucyltransferase</fullName>
    </alternativeName>
    <alternativeName>
        <fullName evidence="14 15">Phenyalanyltransferase</fullName>
    </alternativeName>
</protein>
<dbReference type="GO" id="GO:0030163">
    <property type="term" value="P:protein catabolic process"/>
    <property type="evidence" value="ECO:0007669"/>
    <property type="project" value="UniProtKB-UniRule"/>
</dbReference>
<dbReference type="EMBL" id="MUBC01000023">
    <property type="protein sequence ID" value="ONM43671.1"/>
    <property type="molecule type" value="Genomic_DNA"/>
</dbReference>
<evidence type="ECO:0000256" key="2">
    <source>
        <dbReference type="ARBA" id="ARBA00022490"/>
    </source>
</evidence>
<dbReference type="FunFam" id="3.30.70.3550:FF:000001">
    <property type="entry name" value="Leucyl/phenylalanyl-tRNA--protein transferase"/>
    <property type="match status" value="1"/>
</dbReference>
<accession>A0A1S8DFB3</accession>
<evidence type="ECO:0000256" key="11">
    <source>
        <dbReference type="ARBA" id="ARBA00074372"/>
    </source>
</evidence>
<evidence type="ECO:0000256" key="4">
    <source>
        <dbReference type="ARBA" id="ARBA00023315"/>
    </source>
</evidence>
<evidence type="ECO:0000313" key="16">
    <source>
        <dbReference type="EMBL" id="ONM43671.1"/>
    </source>
</evidence>
<evidence type="ECO:0000256" key="7">
    <source>
        <dbReference type="ARBA" id="ARBA00051538"/>
    </source>
</evidence>
<dbReference type="Gene3D" id="3.30.70.3550">
    <property type="entry name" value="Leucyl/phenylalanyl-tRNA-protein transferase, N-terminal domain"/>
    <property type="match status" value="1"/>
</dbReference>